<dbReference type="AlphaFoldDB" id="A0A2P8HTM0"/>
<comment type="caution">
    <text evidence="1">The sequence shown here is derived from an EMBL/GenBank/DDBJ whole genome shotgun (WGS) entry which is preliminary data.</text>
</comment>
<name>A0A2P8HTM0_CHINA</name>
<evidence type="ECO:0000313" key="1">
    <source>
        <dbReference type="EMBL" id="PSL49580.1"/>
    </source>
</evidence>
<gene>
    <name evidence="1" type="ORF">CLV51_101914</name>
</gene>
<organism evidence="1 2">
    <name type="scientific">Chitinophaga niastensis</name>
    <dbReference type="NCBI Taxonomy" id="536980"/>
    <lineage>
        <taxon>Bacteria</taxon>
        <taxon>Pseudomonadati</taxon>
        <taxon>Bacteroidota</taxon>
        <taxon>Chitinophagia</taxon>
        <taxon>Chitinophagales</taxon>
        <taxon>Chitinophagaceae</taxon>
        <taxon>Chitinophaga</taxon>
    </lineage>
</organism>
<reference evidence="1 2" key="1">
    <citation type="submission" date="2018-03" db="EMBL/GenBank/DDBJ databases">
        <title>Genomic Encyclopedia of Archaeal and Bacterial Type Strains, Phase II (KMG-II): from individual species to whole genera.</title>
        <authorList>
            <person name="Goeker M."/>
        </authorList>
    </citation>
    <scope>NUCLEOTIDE SEQUENCE [LARGE SCALE GENOMIC DNA]</scope>
    <source>
        <strain evidence="1 2">DSM 24859</strain>
    </source>
</reference>
<evidence type="ECO:0000313" key="2">
    <source>
        <dbReference type="Proteomes" id="UP000240971"/>
    </source>
</evidence>
<protein>
    <submittedName>
        <fullName evidence="1">Uncharacterized protein</fullName>
    </submittedName>
</protein>
<dbReference type="EMBL" id="PYAW01000001">
    <property type="protein sequence ID" value="PSL49580.1"/>
    <property type="molecule type" value="Genomic_DNA"/>
</dbReference>
<keyword evidence="2" id="KW-1185">Reference proteome</keyword>
<accession>A0A2P8HTM0</accession>
<sequence>MDHPETPGTYIDTAYLRTYTMGFDELVKIENSKQYQDSTFFKPQLMNTIKLLPGEYLVKLSFMGISPDRQPVK</sequence>
<proteinExistence type="predicted"/>
<dbReference type="Proteomes" id="UP000240971">
    <property type="component" value="Unassembled WGS sequence"/>
</dbReference>